<comment type="caution">
    <text evidence="1">The sequence shown here is derived from an EMBL/GenBank/DDBJ whole genome shotgun (WGS) entry which is preliminary data.</text>
</comment>
<sequence length="42" mass="5026">MESGLVSFKTIYVQIKIDKLTPKERIFEKKYKISVFFVFIPN</sequence>
<evidence type="ECO:0000313" key="1">
    <source>
        <dbReference type="EMBL" id="RCW30374.1"/>
    </source>
</evidence>
<dbReference type="AlphaFoldDB" id="A0A368USN0"/>
<gene>
    <name evidence="1" type="ORF">DFO77_12224</name>
</gene>
<accession>A0A368USN0</accession>
<name>A0A368USN0_9BACT</name>
<reference evidence="1 2" key="1">
    <citation type="submission" date="2018-07" db="EMBL/GenBank/DDBJ databases">
        <title>Freshwater and sediment microbial communities from various areas in North America, analyzing microbe dynamics in response to fracking.</title>
        <authorList>
            <person name="Lamendella R."/>
        </authorList>
    </citation>
    <scope>NUCLEOTIDE SEQUENCE [LARGE SCALE GENOMIC DNA]</scope>
    <source>
        <strain evidence="1 2">160A</strain>
    </source>
</reference>
<keyword evidence="2" id="KW-1185">Reference proteome</keyword>
<dbReference type="EMBL" id="QPIZ01000022">
    <property type="protein sequence ID" value="RCW30374.1"/>
    <property type="molecule type" value="Genomic_DNA"/>
</dbReference>
<organism evidence="1 2">
    <name type="scientific">Marinilabilia salmonicolor</name>
    <dbReference type="NCBI Taxonomy" id="989"/>
    <lineage>
        <taxon>Bacteria</taxon>
        <taxon>Pseudomonadati</taxon>
        <taxon>Bacteroidota</taxon>
        <taxon>Bacteroidia</taxon>
        <taxon>Marinilabiliales</taxon>
        <taxon>Marinilabiliaceae</taxon>
        <taxon>Marinilabilia</taxon>
    </lineage>
</organism>
<dbReference type="Proteomes" id="UP000252733">
    <property type="component" value="Unassembled WGS sequence"/>
</dbReference>
<proteinExistence type="predicted"/>
<protein>
    <submittedName>
        <fullName evidence="1">Uncharacterized protein</fullName>
    </submittedName>
</protein>
<evidence type="ECO:0000313" key="2">
    <source>
        <dbReference type="Proteomes" id="UP000252733"/>
    </source>
</evidence>